<dbReference type="AlphaFoldDB" id="A0A6J7KP95"/>
<evidence type="ECO:0000256" key="1">
    <source>
        <dbReference type="SAM" id="MobiDB-lite"/>
    </source>
</evidence>
<protein>
    <submittedName>
        <fullName evidence="4">Unannotated protein</fullName>
    </submittedName>
</protein>
<reference evidence="4" key="1">
    <citation type="submission" date="2020-05" db="EMBL/GenBank/DDBJ databases">
        <authorList>
            <person name="Chiriac C."/>
            <person name="Salcher M."/>
            <person name="Ghai R."/>
            <person name="Kavagutti S V."/>
        </authorList>
    </citation>
    <scope>NUCLEOTIDE SEQUENCE</scope>
</reference>
<name>A0A6J7KP95_9ZZZZ</name>
<feature type="domain" description="Transcription regulator PadR C-terminal" evidence="3">
    <location>
        <begin position="91"/>
        <end position="169"/>
    </location>
</feature>
<dbReference type="InterPro" id="IPR018309">
    <property type="entry name" value="Tscrpt_reg_PadR_C"/>
</dbReference>
<sequence length="196" mass="21697">MSVRASILAVLTMGECHGYQLRQEIESRTGGSWQINVGQIYSTLERLERDGLVESAGSNEQGQTRYRATATGSVEAQLWLTSAIEASPEARNELAMKLALAVTIPDCDVEKLVHAQRVQTMRTLQVLTATKRDVDQNDPAELPWLLVADLNIFNCEAELRWLEHIEGTLARSAARGLNPNQTLSEPAKRGRPTKTN</sequence>
<evidence type="ECO:0000313" key="4">
    <source>
        <dbReference type="EMBL" id="CAB4957295.1"/>
    </source>
</evidence>
<feature type="domain" description="Transcription regulator PadR N-terminal" evidence="2">
    <location>
        <begin position="7"/>
        <end position="76"/>
    </location>
</feature>
<accession>A0A6J7KP95</accession>
<dbReference type="SUPFAM" id="SSF46785">
    <property type="entry name" value="Winged helix' DNA-binding domain"/>
    <property type="match status" value="1"/>
</dbReference>
<dbReference type="InterPro" id="IPR036390">
    <property type="entry name" value="WH_DNA-bd_sf"/>
</dbReference>
<dbReference type="InterPro" id="IPR005149">
    <property type="entry name" value="Tscrpt_reg_PadR_N"/>
</dbReference>
<gene>
    <name evidence="4" type="ORF">UFOPK3837_00833</name>
</gene>
<dbReference type="Pfam" id="PF10400">
    <property type="entry name" value="Vir_act_alpha_C"/>
    <property type="match status" value="1"/>
</dbReference>
<dbReference type="EMBL" id="CAFBNO010000037">
    <property type="protein sequence ID" value="CAB4957295.1"/>
    <property type="molecule type" value="Genomic_DNA"/>
</dbReference>
<dbReference type="PANTHER" id="PTHR43252:SF6">
    <property type="entry name" value="NEGATIVE TRANSCRIPTION REGULATOR PADR"/>
    <property type="match status" value="1"/>
</dbReference>
<dbReference type="PANTHER" id="PTHR43252">
    <property type="entry name" value="TRANSCRIPTIONAL REGULATOR YQJI"/>
    <property type="match status" value="1"/>
</dbReference>
<evidence type="ECO:0000259" key="2">
    <source>
        <dbReference type="Pfam" id="PF03551"/>
    </source>
</evidence>
<dbReference type="Gene3D" id="1.10.10.10">
    <property type="entry name" value="Winged helix-like DNA-binding domain superfamily/Winged helix DNA-binding domain"/>
    <property type="match status" value="1"/>
</dbReference>
<feature type="region of interest" description="Disordered" evidence="1">
    <location>
        <begin position="176"/>
        <end position="196"/>
    </location>
</feature>
<organism evidence="4">
    <name type="scientific">freshwater metagenome</name>
    <dbReference type="NCBI Taxonomy" id="449393"/>
    <lineage>
        <taxon>unclassified sequences</taxon>
        <taxon>metagenomes</taxon>
        <taxon>ecological metagenomes</taxon>
    </lineage>
</organism>
<dbReference type="InterPro" id="IPR036388">
    <property type="entry name" value="WH-like_DNA-bd_sf"/>
</dbReference>
<dbReference type="Pfam" id="PF03551">
    <property type="entry name" value="PadR"/>
    <property type="match status" value="1"/>
</dbReference>
<evidence type="ECO:0000259" key="3">
    <source>
        <dbReference type="Pfam" id="PF10400"/>
    </source>
</evidence>
<proteinExistence type="predicted"/>